<proteinExistence type="predicted"/>
<dbReference type="Proteomes" id="UP000034894">
    <property type="component" value="Unassembled WGS sequence"/>
</dbReference>
<sequence>MVKYKTVVFAILIVFFLSFSYYPTLFELSQKGKLAAKNRVFILEHNYYWPDFNLYLSKIRQGYEGRWTAVEKYTSEPHRGSLIQIFYLYLGRLGNLLSISPNNAYQLGRFILSPLLLVIVAFFSRKLFKNYHWSLLAFLTTVVSGSFPKFVATGQGLKIERYMEWWSNTDSLQRLTFIPHILFGQVISFYLLYQIFNLKKPLSLKKIVFLAFLGILAGLVFPPSLMTLNGVILLLIGLDIHKRKTLRTDRLIFVILSSLSLLYLFVITKIAPWSALIEFHRTHPMMIPFDQYVLGTGPIIFLGFFGSLAAVIRREKKYYPLILWVVSTFLFASLFSIIREQSPLRFTQTGLFIPLGLLSAYFLRRMWLFFTTSTGRAILVAAITLYLLANLYIMYNSLKWQTSFISQRIGADYPEVPNPPQTMYPLTAWMEAINWLKNNTGKNEVVLAGFTAGNFIPAYAGNFVYFGQSNTVDYNLKQLEVEKFFKGEMSAGQAQIFLRNGRIKYVFVGPEEKDMLGDRKLNFIYPFVQQIYDNSQVYLYII</sequence>
<feature type="transmembrane region" description="Helical" evidence="1">
    <location>
        <begin position="177"/>
        <end position="196"/>
    </location>
</feature>
<evidence type="ECO:0000313" key="3">
    <source>
        <dbReference type="Proteomes" id="UP000034894"/>
    </source>
</evidence>
<feature type="transmembrane region" description="Helical" evidence="1">
    <location>
        <begin position="376"/>
        <end position="395"/>
    </location>
</feature>
<feature type="transmembrane region" description="Helical" evidence="1">
    <location>
        <begin position="350"/>
        <end position="370"/>
    </location>
</feature>
<keyword evidence="1" id="KW-1133">Transmembrane helix</keyword>
<feature type="transmembrane region" description="Helical" evidence="1">
    <location>
        <begin position="292"/>
        <end position="312"/>
    </location>
</feature>
<protein>
    <recommendedName>
        <fullName evidence="4">Glycosyltransferase RgtA/B/C/D-like domain-containing protein</fullName>
    </recommendedName>
</protein>
<accession>A0A0G1DIZ1</accession>
<dbReference type="AlphaFoldDB" id="A0A0G1DIZ1"/>
<gene>
    <name evidence="2" type="ORF">UV73_C0005G0092</name>
</gene>
<feature type="transmembrane region" description="Helical" evidence="1">
    <location>
        <begin position="7"/>
        <end position="24"/>
    </location>
</feature>
<evidence type="ECO:0000256" key="1">
    <source>
        <dbReference type="SAM" id="Phobius"/>
    </source>
</evidence>
<feature type="transmembrane region" description="Helical" evidence="1">
    <location>
        <begin position="104"/>
        <end position="123"/>
    </location>
</feature>
<name>A0A0G1DIZ1_9BACT</name>
<evidence type="ECO:0000313" key="2">
    <source>
        <dbReference type="EMBL" id="KKS97815.1"/>
    </source>
</evidence>
<feature type="transmembrane region" description="Helical" evidence="1">
    <location>
        <begin position="208"/>
        <end position="238"/>
    </location>
</feature>
<feature type="transmembrane region" description="Helical" evidence="1">
    <location>
        <begin position="250"/>
        <end position="271"/>
    </location>
</feature>
<comment type="caution">
    <text evidence="2">The sequence shown here is derived from an EMBL/GenBank/DDBJ whole genome shotgun (WGS) entry which is preliminary data.</text>
</comment>
<evidence type="ECO:0008006" key="4">
    <source>
        <dbReference type="Google" id="ProtNLM"/>
    </source>
</evidence>
<keyword evidence="1" id="KW-0812">Transmembrane</keyword>
<dbReference type="STRING" id="1618443.UV73_C0005G0092"/>
<organism evidence="2 3">
    <name type="scientific">Candidatus Gottesmanbacteria bacterium GW2011_GWA2_43_14</name>
    <dbReference type="NCBI Taxonomy" id="1618443"/>
    <lineage>
        <taxon>Bacteria</taxon>
        <taxon>Candidatus Gottesmaniibacteriota</taxon>
    </lineage>
</organism>
<feature type="transmembrane region" description="Helical" evidence="1">
    <location>
        <begin position="318"/>
        <end position="338"/>
    </location>
</feature>
<keyword evidence="1" id="KW-0472">Membrane</keyword>
<reference evidence="2 3" key="1">
    <citation type="journal article" date="2015" name="Nature">
        <title>rRNA introns, odd ribosomes, and small enigmatic genomes across a large radiation of phyla.</title>
        <authorList>
            <person name="Brown C.T."/>
            <person name="Hug L.A."/>
            <person name="Thomas B.C."/>
            <person name="Sharon I."/>
            <person name="Castelle C.J."/>
            <person name="Singh A."/>
            <person name="Wilkins M.J."/>
            <person name="Williams K.H."/>
            <person name="Banfield J.F."/>
        </authorList>
    </citation>
    <scope>NUCLEOTIDE SEQUENCE [LARGE SCALE GENOMIC DNA]</scope>
</reference>
<dbReference type="EMBL" id="LCFP01000005">
    <property type="protein sequence ID" value="KKS97815.1"/>
    <property type="molecule type" value="Genomic_DNA"/>
</dbReference>